<name>A0ABY9Q6Q8_9FIRM</name>
<evidence type="ECO:0000259" key="1">
    <source>
        <dbReference type="Pfam" id="PF08545"/>
    </source>
</evidence>
<evidence type="ECO:0000313" key="3">
    <source>
        <dbReference type="EMBL" id="WMT83249.1"/>
    </source>
</evidence>
<dbReference type="CDD" id="cd00827">
    <property type="entry name" value="init_cond_enzymes"/>
    <property type="match status" value="1"/>
</dbReference>
<evidence type="ECO:0008006" key="5">
    <source>
        <dbReference type="Google" id="ProtNLM"/>
    </source>
</evidence>
<dbReference type="Proteomes" id="UP001235030">
    <property type="component" value="Chromosome"/>
</dbReference>
<dbReference type="Pfam" id="PF02504">
    <property type="entry name" value="FA_synthesis"/>
    <property type="match status" value="1"/>
</dbReference>
<dbReference type="Pfam" id="PF08545">
    <property type="entry name" value="ACP_syn_III"/>
    <property type="match status" value="1"/>
</dbReference>
<dbReference type="InterPro" id="IPR045984">
    <property type="entry name" value="DUF5940"/>
</dbReference>
<dbReference type="SUPFAM" id="SSF53901">
    <property type="entry name" value="Thiolase-like"/>
    <property type="match status" value="1"/>
</dbReference>
<dbReference type="Gene3D" id="3.40.718.10">
    <property type="entry name" value="Isopropylmalate Dehydrogenase"/>
    <property type="match status" value="1"/>
</dbReference>
<dbReference type="InterPro" id="IPR016039">
    <property type="entry name" value="Thiolase-like"/>
</dbReference>
<dbReference type="Gene3D" id="3.40.47.10">
    <property type="match status" value="1"/>
</dbReference>
<organism evidence="3 4">
    <name type="scientific">Terrisporobacter mayombei</name>
    <dbReference type="NCBI Taxonomy" id="1541"/>
    <lineage>
        <taxon>Bacteria</taxon>
        <taxon>Bacillati</taxon>
        <taxon>Bacillota</taxon>
        <taxon>Clostridia</taxon>
        <taxon>Peptostreptococcales</taxon>
        <taxon>Peptostreptococcaceae</taxon>
        <taxon>Terrisporobacter</taxon>
    </lineage>
</organism>
<evidence type="ECO:0000259" key="2">
    <source>
        <dbReference type="Pfam" id="PF19364"/>
    </source>
</evidence>
<dbReference type="Pfam" id="PF19364">
    <property type="entry name" value="DUF5940"/>
    <property type="match status" value="1"/>
</dbReference>
<feature type="domain" description="DUF5940" evidence="2">
    <location>
        <begin position="346"/>
        <end position="493"/>
    </location>
</feature>
<accession>A0ABY9Q6Q8</accession>
<dbReference type="RefSeq" id="WP_228106186.1">
    <property type="nucleotide sequence ID" value="NZ_CP101637.1"/>
</dbReference>
<dbReference type="NCBIfam" id="NF040747">
    <property type="entry name" value="reduct_C_alpha"/>
    <property type="match status" value="1"/>
</dbReference>
<dbReference type="InterPro" id="IPR013751">
    <property type="entry name" value="ACP_syn_III_N"/>
</dbReference>
<gene>
    <name evidence="3" type="ORF">TEMA_37600</name>
</gene>
<feature type="domain" description="Beta-ketoacyl-[acyl-carrier-protein] synthase III N-terminal" evidence="1">
    <location>
        <begin position="254"/>
        <end position="325"/>
    </location>
</feature>
<dbReference type="NCBIfam" id="NF040746">
    <property type="entry name" value="reduct_C_beta"/>
    <property type="match status" value="1"/>
</dbReference>
<dbReference type="InterPro" id="IPR003664">
    <property type="entry name" value="FA_synthesis"/>
</dbReference>
<evidence type="ECO:0000313" key="4">
    <source>
        <dbReference type="Proteomes" id="UP001235030"/>
    </source>
</evidence>
<dbReference type="EMBL" id="CP101637">
    <property type="protein sequence ID" value="WMT83249.1"/>
    <property type="molecule type" value="Genomic_DNA"/>
</dbReference>
<keyword evidence="4" id="KW-1185">Reference proteome</keyword>
<dbReference type="SUPFAM" id="SSF53659">
    <property type="entry name" value="Isocitrate/Isopropylmalate dehydrogenase-like"/>
    <property type="match status" value="1"/>
</dbReference>
<reference evidence="3 4" key="1">
    <citation type="submission" date="2022-07" db="EMBL/GenBank/DDBJ databases">
        <title>Genome sequence of Terrisporobacter mayombei DSM6539.</title>
        <authorList>
            <person name="Boeer T."/>
            <person name="Bengelsdorf F.R."/>
            <person name="Daniel R."/>
            <person name="Poehlein A."/>
        </authorList>
    </citation>
    <scope>NUCLEOTIDE SEQUENCE [LARGE SCALE GENOMIC DNA]</scope>
    <source>
        <strain evidence="3 4">DSM 6539</strain>
    </source>
</reference>
<sequence>MNSVLKAAGYILAHTPDMVIHNGTTQTTERVVNPDSEYLKVLKDHIRTYDEVVKYPPNQAYIGNITPDELSKYAMPWHDKETPDASKYGKFGEIMPQEEFIGLMQICDVFDLVKLEKNFASLSKNLLNENKLISSDLVGKIKEGEELDTIMKFIEEEHAEPLYNNGEVVGCVKNAHDVDTNLSAHVLFENLVSKASCAFSIMNMLDKNNVNKDDIDYVIDCCEEACGDMNQRGGGNFAKAAAEIAGLNNATGSDVRGFCAGPAHAMVHAAALVKSGTFKNVIVCAGGSTAKLGMNGKDHVKKGMPILEDMVAGFAVLVSENDGESPEIRNDIVGRHTVGTGSSPQAVISSLVSVPLEKAGLKITDVQKYSAEMQNPDITKPAGAGDVPNANYKMIGALAVKMGNLDRKELPSFIENHGMVGWAPTQGHIPSGVPYLGFAREDIMDGKVKNAMIVGKGSLFLGRMTNLFDGISFVIEENQAKKFQDLEEDEAAVDVKIPKIAITTIGSEHGEKNVIEGALKAIKSNISVTTIGSESAEGLKHVKTDCEKEAHELMENLLDSKKVDGAVTMHYPFPIGVSTVGRVVTPEKGREMFIATTTGTSSADRVEGMVKNAIYGIITAKACGIKNPTVGIANVDGARQVEIALKTLKEKGYDINFAQSDRADGGVVMRGNDLMIASADVMVTDSLTGNLLIKMFSAYNSGGKYESVGYGYGPGIGKDFNKLIMIISRASGAPVIEGAIKFAAELVNNDVHNISKEEFAKVEKAGFNEVLQGLKKSKPQASSETEEKIEAPEKEVVTEQISGVDVMDLEYAVEVLWKNKIYAESGMGCTGPIVLVSLANVEKSRALLIEAKFISE</sequence>
<proteinExistence type="predicted"/>
<protein>
    <recommendedName>
        <fullName evidence="5">Glycine reductase</fullName>
    </recommendedName>
</protein>